<dbReference type="EMBL" id="QWLM01000007">
    <property type="protein sequence ID" value="RHW45939.1"/>
    <property type="molecule type" value="Genomic_DNA"/>
</dbReference>
<evidence type="ECO:0000313" key="3">
    <source>
        <dbReference type="EMBL" id="RHW45939.1"/>
    </source>
</evidence>
<evidence type="ECO:0000256" key="2">
    <source>
        <dbReference type="SAM" id="Phobius"/>
    </source>
</evidence>
<keyword evidence="2" id="KW-0472">Membrane</keyword>
<feature type="compositionally biased region" description="Low complexity" evidence="1">
    <location>
        <begin position="81"/>
        <end position="106"/>
    </location>
</feature>
<proteinExistence type="predicted"/>
<evidence type="ECO:0000313" key="4">
    <source>
        <dbReference type="Proteomes" id="UP000285376"/>
    </source>
</evidence>
<name>A0A417Z5U8_9MICO</name>
<feature type="region of interest" description="Disordered" evidence="1">
    <location>
        <begin position="71"/>
        <end position="106"/>
    </location>
</feature>
<gene>
    <name evidence="3" type="ORF">D1832_08040</name>
</gene>
<accession>A0A417Z5U8</accession>
<dbReference type="AlphaFoldDB" id="A0A417Z5U8"/>
<dbReference type="RefSeq" id="WP_118913402.1">
    <property type="nucleotide sequence ID" value="NZ_CBCRVH010000005.1"/>
</dbReference>
<protein>
    <submittedName>
        <fullName evidence="3">Uncharacterized protein</fullName>
    </submittedName>
</protein>
<evidence type="ECO:0000256" key="1">
    <source>
        <dbReference type="SAM" id="MobiDB-lite"/>
    </source>
</evidence>
<sequence>MRKFDQQIVESVNLRRGRLRNAFFFGPERWRRQAQDHVKPLVFGVIAAAVLCAGCVATSFVANLLDKQAQQERQRNAPVVTNSHAPSPASSTTSRAGTTSTSGNTR</sequence>
<keyword evidence="2" id="KW-1133">Transmembrane helix</keyword>
<keyword evidence="2" id="KW-0812">Transmembrane</keyword>
<comment type="caution">
    <text evidence="3">The sequence shown here is derived from an EMBL/GenBank/DDBJ whole genome shotgun (WGS) entry which is preliminary data.</text>
</comment>
<feature type="transmembrane region" description="Helical" evidence="2">
    <location>
        <begin position="41"/>
        <end position="65"/>
    </location>
</feature>
<organism evidence="3 4">
    <name type="scientific">Dermacoccus abyssi</name>
    <dbReference type="NCBI Taxonomy" id="322596"/>
    <lineage>
        <taxon>Bacteria</taxon>
        <taxon>Bacillati</taxon>
        <taxon>Actinomycetota</taxon>
        <taxon>Actinomycetes</taxon>
        <taxon>Micrococcales</taxon>
        <taxon>Dermacoccaceae</taxon>
        <taxon>Dermacoccus</taxon>
    </lineage>
</organism>
<dbReference type="Proteomes" id="UP000285376">
    <property type="component" value="Unassembled WGS sequence"/>
</dbReference>
<reference evidence="3 4" key="1">
    <citation type="submission" date="2018-08" db="EMBL/GenBank/DDBJ databases">
        <title>Whole genome sequence analysis of Dermacoccus abyssi bacteria isolated from Deep Mariana trench Micromonospora spp reveals genes involved in the environmental adaptation and production of secondary metabolites.</title>
        <authorList>
            <person name="Abdel-Mageed W.M."/>
            <person name="Lehri B."/>
            <person name="Nouioui I."/>
            <person name="Goodfellow I."/>
            <person name="Jaspars M."/>
            <person name="Karlyshev A."/>
        </authorList>
    </citation>
    <scope>NUCLEOTIDE SEQUENCE [LARGE SCALE GENOMIC DNA]</scope>
    <source>
        <strain evidence="3 4">MT1.1</strain>
    </source>
</reference>